<evidence type="ECO:0000313" key="3">
    <source>
        <dbReference type="Proteomes" id="UP000307968"/>
    </source>
</evidence>
<dbReference type="SUPFAM" id="SSF75304">
    <property type="entry name" value="Amidase signature (AS) enzymes"/>
    <property type="match status" value="1"/>
</dbReference>
<keyword evidence="2" id="KW-0378">Hydrolase</keyword>
<sequence length="395" mass="41299">MSRETAAWSLHTALQAIRERKLNASEFLHDLLAHERQVGDFNAYITPTRRQAQNHAATADKLAGHAGALCGIPLVVKDNIDVAGVPTTAATPSLRHHVPTVDAAVWRRLSHAGAVLLGKTSMHELAYGITGVCSAAPSALNPVLPGYLAGGSSSGTAAAVAAGLAPAGLGTDTGGSVRIPAALCGIVGFRPTTGRYPHDGILRISPSRDTAGLMARTLEDIILLDAIITGNARKTQTAAISPRQIRLGVPLPAWRGLSPEVAQVAYSSLDMLERAGYQLVETGSELLAAAPEALLDSATSIPLAETADAIADYLHAAGSRITFSEVVQAIASPDVFQLLAPLRDAPYPQLRYRRAIARQSSQRLEAAEARRAYRVDAVVMPTTALTAATAISAST</sequence>
<dbReference type="AlphaFoldDB" id="A0A4U9HFF4"/>
<organism evidence="2 3">
    <name type="scientific">Serratia rubidaea</name>
    <name type="common">Serratia marinorubra</name>
    <dbReference type="NCBI Taxonomy" id="61652"/>
    <lineage>
        <taxon>Bacteria</taxon>
        <taxon>Pseudomonadati</taxon>
        <taxon>Pseudomonadota</taxon>
        <taxon>Gammaproteobacteria</taxon>
        <taxon>Enterobacterales</taxon>
        <taxon>Yersiniaceae</taxon>
        <taxon>Serratia</taxon>
    </lineage>
</organism>
<dbReference type="Pfam" id="PF01425">
    <property type="entry name" value="Amidase"/>
    <property type="match status" value="1"/>
</dbReference>
<gene>
    <name evidence="2" type="primary">mdlY_1</name>
    <name evidence="2" type="ORF">NCTC12971_02704</name>
</gene>
<dbReference type="PROSITE" id="PS00571">
    <property type="entry name" value="AMIDASES"/>
    <property type="match status" value="1"/>
</dbReference>
<dbReference type="EMBL" id="LR590463">
    <property type="protein sequence ID" value="VTP62567.1"/>
    <property type="molecule type" value="Genomic_DNA"/>
</dbReference>
<dbReference type="PANTHER" id="PTHR11895">
    <property type="entry name" value="TRANSAMIDASE"/>
    <property type="match status" value="1"/>
</dbReference>
<dbReference type="PANTHER" id="PTHR11895:SF151">
    <property type="entry name" value="GLUTAMYL-TRNA(GLN) AMIDOTRANSFERASE SUBUNIT A"/>
    <property type="match status" value="1"/>
</dbReference>
<dbReference type="Proteomes" id="UP000307968">
    <property type="component" value="Chromosome"/>
</dbReference>
<evidence type="ECO:0000259" key="1">
    <source>
        <dbReference type="Pfam" id="PF01425"/>
    </source>
</evidence>
<proteinExistence type="predicted"/>
<protein>
    <submittedName>
        <fullName evidence="2">Mandelamide hydrolase</fullName>
        <ecNumber evidence="2">3.5.1.86</ecNumber>
    </submittedName>
</protein>
<dbReference type="InterPro" id="IPR000120">
    <property type="entry name" value="Amidase"/>
</dbReference>
<evidence type="ECO:0000313" key="2">
    <source>
        <dbReference type="EMBL" id="VTP62567.1"/>
    </source>
</evidence>
<dbReference type="GO" id="GO:0050537">
    <property type="term" value="F:mandelamide amidase activity"/>
    <property type="evidence" value="ECO:0007669"/>
    <property type="project" value="UniProtKB-EC"/>
</dbReference>
<accession>A0A4U9HFF4</accession>
<feature type="domain" description="Amidase" evidence="1">
    <location>
        <begin position="40"/>
        <end position="389"/>
    </location>
</feature>
<dbReference type="InterPro" id="IPR036928">
    <property type="entry name" value="AS_sf"/>
</dbReference>
<name>A0A4U9HFF4_SERRU</name>
<dbReference type="EC" id="3.5.1.86" evidence="2"/>
<dbReference type="Gene3D" id="3.90.1300.10">
    <property type="entry name" value="Amidase signature (AS) domain"/>
    <property type="match status" value="1"/>
</dbReference>
<dbReference type="InterPro" id="IPR023631">
    <property type="entry name" value="Amidase_dom"/>
</dbReference>
<dbReference type="InterPro" id="IPR020556">
    <property type="entry name" value="Amidase_CS"/>
</dbReference>
<reference evidence="2 3" key="1">
    <citation type="submission" date="2019-05" db="EMBL/GenBank/DDBJ databases">
        <authorList>
            <consortium name="Pathogen Informatics"/>
        </authorList>
    </citation>
    <scope>NUCLEOTIDE SEQUENCE [LARGE SCALE GENOMIC DNA]</scope>
    <source>
        <strain evidence="2 3">NCTC12971</strain>
    </source>
</reference>